<gene>
    <name evidence="3" type="ORF">ACEG43_45520</name>
</gene>
<dbReference type="SUPFAM" id="SSF55166">
    <property type="entry name" value="Hedgehog/DD-peptidase"/>
    <property type="match status" value="1"/>
</dbReference>
<organism evidence="3 4">
    <name type="scientific">Streptomyces aureus</name>
    <dbReference type="NCBI Taxonomy" id="193461"/>
    <lineage>
        <taxon>Bacteria</taxon>
        <taxon>Bacillati</taxon>
        <taxon>Actinomycetota</taxon>
        <taxon>Actinomycetes</taxon>
        <taxon>Kitasatosporales</taxon>
        <taxon>Streptomycetaceae</taxon>
        <taxon>Streptomyces</taxon>
    </lineage>
</organism>
<dbReference type="Proteomes" id="UP001571476">
    <property type="component" value="Unassembled WGS sequence"/>
</dbReference>
<keyword evidence="4" id="KW-1185">Reference proteome</keyword>
<dbReference type="SUPFAM" id="SSF47090">
    <property type="entry name" value="PGBD-like"/>
    <property type="match status" value="1"/>
</dbReference>
<dbReference type="EMBL" id="JBGOSP010000056">
    <property type="protein sequence ID" value="MFA3843299.1"/>
    <property type="molecule type" value="Genomic_DNA"/>
</dbReference>
<name>A0ABV4T1E2_9ACTN</name>
<dbReference type="InterPro" id="IPR009045">
    <property type="entry name" value="Zn_M74/Hedgehog-like"/>
</dbReference>
<dbReference type="Pfam" id="PF01471">
    <property type="entry name" value="PG_binding_1"/>
    <property type="match status" value="1"/>
</dbReference>
<evidence type="ECO:0000259" key="1">
    <source>
        <dbReference type="Pfam" id="PF01471"/>
    </source>
</evidence>
<dbReference type="RefSeq" id="WP_372567128.1">
    <property type="nucleotide sequence ID" value="NZ_JBGOSP010000056.1"/>
</dbReference>
<dbReference type="Pfam" id="PF08291">
    <property type="entry name" value="Peptidase_M15_3"/>
    <property type="match status" value="1"/>
</dbReference>
<keyword evidence="3" id="KW-0378">Hydrolase</keyword>
<reference evidence="3 4" key="1">
    <citation type="submission" date="2024-08" db="EMBL/GenBank/DDBJ databases">
        <title>Genome sequence of Streptomyces aureus CACIA-1.46HGO.</title>
        <authorList>
            <person name="Evangelista-Martinez Z."/>
        </authorList>
    </citation>
    <scope>NUCLEOTIDE SEQUENCE [LARGE SCALE GENOMIC DNA]</scope>
    <source>
        <strain evidence="3 4">CACIA-1.46HGO</strain>
    </source>
</reference>
<accession>A0ABV4T1E2</accession>
<dbReference type="InterPro" id="IPR036366">
    <property type="entry name" value="PGBDSf"/>
</dbReference>
<feature type="domain" description="Peptidase M15A C-terminal" evidence="2">
    <location>
        <begin position="129"/>
        <end position="239"/>
    </location>
</feature>
<proteinExistence type="predicted"/>
<sequence length="255" mass="26613">MASAFPSSSAPRPFDRRTALRGTLAAGIGVVLGPVLATGAAQAYSWSRTLSQGATGADVTELQIRVAGWAADSASQSRVAVDGDFGSGTAAAVRRFQAAYGLAVDGSAGPATQAQLNALEQSDSSTAHFDFSEFTDRISGTFSGGKLSAADVKENVRRAMYKLEALRKKLGNVPITVNSGFRSIAHNADVGGASDSMHLYGTAADLAVSGVSNKTVYQRAETCGFSGLETYTADHQHVDSRADLGRAWWWENGTV</sequence>
<dbReference type="Gene3D" id="3.30.1380.10">
    <property type="match status" value="1"/>
</dbReference>
<comment type="caution">
    <text evidence="3">The sequence shown here is derived from an EMBL/GenBank/DDBJ whole genome shotgun (WGS) entry which is preliminary data.</text>
</comment>
<feature type="domain" description="Peptidoglycan binding-like" evidence="1">
    <location>
        <begin position="55"/>
        <end position="116"/>
    </location>
</feature>
<evidence type="ECO:0000259" key="2">
    <source>
        <dbReference type="Pfam" id="PF08291"/>
    </source>
</evidence>
<keyword evidence="3" id="KW-0121">Carboxypeptidase</keyword>
<dbReference type="InterPro" id="IPR036365">
    <property type="entry name" value="PGBD-like_sf"/>
</dbReference>
<dbReference type="InterPro" id="IPR006311">
    <property type="entry name" value="TAT_signal"/>
</dbReference>
<dbReference type="InterPro" id="IPR013230">
    <property type="entry name" value="Peptidase_M15A_C"/>
</dbReference>
<dbReference type="GO" id="GO:0004180">
    <property type="term" value="F:carboxypeptidase activity"/>
    <property type="evidence" value="ECO:0007669"/>
    <property type="project" value="UniProtKB-KW"/>
</dbReference>
<protein>
    <submittedName>
        <fullName evidence="3">D-Ala-D-Ala carboxypeptidase family metallohydrolase</fullName>
    </submittedName>
</protein>
<dbReference type="InterPro" id="IPR002477">
    <property type="entry name" value="Peptidoglycan-bd-like"/>
</dbReference>
<evidence type="ECO:0000313" key="4">
    <source>
        <dbReference type="Proteomes" id="UP001571476"/>
    </source>
</evidence>
<keyword evidence="3" id="KW-0645">Protease</keyword>
<evidence type="ECO:0000313" key="3">
    <source>
        <dbReference type="EMBL" id="MFA3843299.1"/>
    </source>
</evidence>
<dbReference type="Gene3D" id="1.10.101.10">
    <property type="entry name" value="PGBD-like superfamily/PGBD"/>
    <property type="match status" value="1"/>
</dbReference>
<dbReference type="PROSITE" id="PS51318">
    <property type="entry name" value="TAT"/>
    <property type="match status" value="1"/>
</dbReference>